<feature type="binding site" evidence="18">
    <location>
        <position position="426"/>
    </location>
    <ligand>
        <name>ATP</name>
        <dbReference type="ChEBI" id="CHEBI:30616"/>
    </ligand>
</feature>
<evidence type="ECO:0000256" key="13">
    <source>
        <dbReference type="ARBA" id="ARBA00057498"/>
    </source>
</evidence>
<protein>
    <recommendedName>
        <fullName evidence="15">Heat shock protein 75 kDa, mitochondrial</fullName>
    </recommendedName>
    <alternativeName>
        <fullName evidence="17">TNFR-associated protein 1</fullName>
    </alternativeName>
    <alternativeName>
        <fullName evidence="16">Tumor necrosis factor type 1 receptor-associated protein</fullName>
    </alternativeName>
</protein>
<evidence type="ECO:0000313" key="19">
    <source>
        <dbReference type="EMBL" id="CAD7274230.1"/>
    </source>
</evidence>
<dbReference type="SUPFAM" id="SSF54211">
    <property type="entry name" value="Ribosomal protein S5 domain 2-like"/>
    <property type="match status" value="1"/>
</dbReference>
<evidence type="ECO:0000256" key="12">
    <source>
        <dbReference type="ARBA" id="ARBA00023186"/>
    </source>
</evidence>
<gene>
    <name evidence="19" type="ORF">NMOB1V02_LOCUS2080</name>
</gene>
<comment type="subunit">
    <text evidence="14">Binds to the intracellular domain of tumor necrosis factor type 1 receptor. Binds to RB1. Interacts with SRC. Interacts with SDHA.</text>
</comment>
<keyword evidence="8" id="KW-0809">Transit peptide</keyword>
<dbReference type="Pfam" id="PF13589">
    <property type="entry name" value="HATPase_c_3"/>
    <property type="match status" value="1"/>
</dbReference>
<dbReference type="PIRSF" id="PIRSF002583">
    <property type="entry name" value="Hsp90"/>
    <property type="match status" value="1"/>
</dbReference>
<dbReference type="FunFam" id="1.20.120.790:FF:000004">
    <property type="entry name" value="Heat shock protein 75 kDa"/>
    <property type="match status" value="1"/>
</dbReference>
<keyword evidence="4" id="KW-0597">Phosphoprotein</keyword>
<dbReference type="SUPFAM" id="SSF55874">
    <property type="entry name" value="ATPase domain of HSP90 chaperone/DNA topoisomerase II/histidine kinase"/>
    <property type="match status" value="1"/>
</dbReference>
<dbReference type="Gene3D" id="1.20.120.790">
    <property type="entry name" value="Heat shock protein 90, C-terminal domain"/>
    <property type="match status" value="1"/>
</dbReference>
<evidence type="ECO:0000256" key="11">
    <source>
        <dbReference type="ARBA" id="ARBA00023136"/>
    </source>
</evidence>
<dbReference type="EMBL" id="OA882260">
    <property type="protein sequence ID" value="CAD7274230.1"/>
    <property type="molecule type" value="Genomic_DNA"/>
</dbReference>
<feature type="binding site" evidence="18">
    <location>
        <begin position="202"/>
        <end position="203"/>
    </location>
    <ligand>
        <name>ATP</name>
        <dbReference type="ChEBI" id="CHEBI:30616"/>
    </ligand>
</feature>
<keyword evidence="5 18" id="KW-0547">Nucleotide-binding</keyword>
<evidence type="ECO:0000256" key="7">
    <source>
        <dbReference type="ARBA" id="ARBA00022840"/>
    </source>
</evidence>
<dbReference type="Pfam" id="PF00183">
    <property type="entry name" value="HSP90"/>
    <property type="match status" value="1"/>
</dbReference>
<dbReference type="AlphaFoldDB" id="A0A7R9BFC9"/>
<dbReference type="OrthoDB" id="28737at2759"/>
<feature type="binding site" evidence="18">
    <location>
        <position position="275"/>
    </location>
    <ligand>
        <name>ATP</name>
        <dbReference type="ChEBI" id="CHEBI:30616"/>
    </ligand>
</feature>
<comment type="function">
    <text evidence="13">Chaperone that expresses an ATPase activity. Involved in maintaining mitochondrial function and polarization, downstream of PINK1 and mitochondrial complex I. Is a negative regulator of mitochondrial respiration able to modulate the balance between oxidative phosphorylation and aerobic glycolysis. The impact of TRAP1 on mitochondrial respiration is probably mediated by modulation of mitochondrial SRC and inhibition of SDHA.</text>
</comment>
<dbReference type="GO" id="GO:0019901">
    <property type="term" value="F:protein kinase binding"/>
    <property type="evidence" value="ECO:0007669"/>
    <property type="project" value="UniProtKB-ARBA"/>
</dbReference>
<feature type="binding site" evidence="18">
    <location>
        <position position="187"/>
    </location>
    <ligand>
        <name>ATP</name>
        <dbReference type="ChEBI" id="CHEBI:30616"/>
    </ligand>
</feature>
<dbReference type="Gene3D" id="3.30.230.80">
    <property type="match status" value="1"/>
</dbReference>
<feature type="binding site" evidence="18">
    <location>
        <begin position="224"/>
        <end position="229"/>
    </location>
    <ligand>
        <name>ATP</name>
        <dbReference type="ChEBI" id="CHEBI:30616"/>
    </ligand>
</feature>
<evidence type="ECO:0000313" key="20">
    <source>
        <dbReference type="Proteomes" id="UP000678499"/>
    </source>
</evidence>
<evidence type="ECO:0000256" key="5">
    <source>
        <dbReference type="ARBA" id="ARBA00022741"/>
    </source>
</evidence>
<dbReference type="GO" id="GO:0005524">
    <property type="term" value="F:ATP binding"/>
    <property type="evidence" value="ECO:0007669"/>
    <property type="project" value="UniProtKB-KW"/>
</dbReference>
<evidence type="ECO:0000256" key="15">
    <source>
        <dbReference type="ARBA" id="ARBA00073018"/>
    </source>
</evidence>
<dbReference type="InterPro" id="IPR020568">
    <property type="entry name" value="Ribosomal_Su5_D2-typ_SF"/>
</dbReference>
<dbReference type="InterPro" id="IPR037196">
    <property type="entry name" value="HSP90_C"/>
</dbReference>
<dbReference type="EMBL" id="CAJPEX010000223">
    <property type="protein sequence ID" value="CAG0914382.1"/>
    <property type="molecule type" value="Genomic_DNA"/>
</dbReference>
<organism evidence="19">
    <name type="scientific">Notodromas monacha</name>
    <dbReference type="NCBI Taxonomy" id="399045"/>
    <lineage>
        <taxon>Eukaryota</taxon>
        <taxon>Metazoa</taxon>
        <taxon>Ecdysozoa</taxon>
        <taxon>Arthropoda</taxon>
        <taxon>Crustacea</taxon>
        <taxon>Oligostraca</taxon>
        <taxon>Ostracoda</taxon>
        <taxon>Podocopa</taxon>
        <taxon>Podocopida</taxon>
        <taxon>Cypridocopina</taxon>
        <taxon>Cypridoidea</taxon>
        <taxon>Cyprididae</taxon>
        <taxon>Notodromas</taxon>
    </lineage>
</organism>
<feature type="binding site" evidence="18">
    <location>
        <position position="182"/>
    </location>
    <ligand>
        <name>ATP</name>
        <dbReference type="ChEBI" id="CHEBI:30616"/>
    </ligand>
</feature>
<reference evidence="19" key="1">
    <citation type="submission" date="2020-11" db="EMBL/GenBank/DDBJ databases">
        <authorList>
            <person name="Tran Van P."/>
        </authorList>
    </citation>
    <scope>NUCLEOTIDE SEQUENCE</scope>
</reference>
<dbReference type="GO" id="GO:0005743">
    <property type="term" value="C:mitochondrial inner membrane"/>
    <property type="evidence" value="ECO:0007669"/>
    <property type="project" value="UniProtKB-SubCell"/>
</dbReference>
<evidence type="ECO:0000256" key="2">
    <source>
        <dbReference type="ARBA" id="ARBA00004305"/>
    </source>
</evidence>
<dbReference type="FunFam" id="3.30.230.80:FF:000004">
    <property type="entry name" value="Heat shock protein 75 kDa"/>
    <property type="match status" value="1"/>
</dbReference>
<evidence type="ECO:0000256" key="9">
    <source>
        <dbReference type="ARBA" id="ARBA00022990"/>
    </source>
</evidence>
<dbReference type="NCBIfam" id="NF003555">
    <property type="entry name" value="PRK05218.1"/>
    <property type="match status" value="1"/>
</dbReference>
<dbReference type="GO" id="GO:0016887">
    <property type="term" value="F:ATP hydrolysis activity"/>
    <property type="evidence" value="ECO:0007669"/>
    <property type="project" value="InterPro"/>
</dbReference>
<evidence type="ECO:0000256" key="1">
    <source>
        <dbReference type="ARBA" id="ARBA00004273"/>
    </source>
</evidence>
<feature type="binding site" evidence="18">
    <location>
        <position position="135"/>
    </location>
    <ligand>
        <name>ATP</name>
        <dbReference type="ChEBI" id="CHEBI:30616"/>
    </ligand>
</feature>
<accession>A0A7R9BFC9</accession>
<dbReference type="GO" id="GO:0005759">
    <property type="term" value="C:mitochondrial matrix"/>
    <property type="evidence" value="ECO:0007669"/>
    <property type="project" value="UniProtKB-SubCell"/>
</dbReference>
<keyword evidence="11" id="KW-0472">Membrane</keyword>
<evidence type="ECO:0000256" key="16">
    <source>
        <dbReference type="ARBA" id="ARBA00076190"/>
    </source>
</evidence>
<dbReference type="GO" id="GO:0140662">
    <property type="term" value="F:ATP-dependent protein folding chaperone"/>
    <property type="evidence" value="ECO:0007669"/>
    <property type="project" value="InterPro"/>
</dbReference>
<comment type="similarity">
    <text evidence="3">Belongs to the heat shock protein 90 family.</text>
</comment>
<evidence type="ECO:0000256" key="14">
    <source>
        <dbReference type="ARBA" id="ARBA00066161"/>
    </source>
</evidence>
<feature type="binding site" evidence="18">
    <location>
        <position position="139"/>
    </location>
    <ligand>
        <name>ATP</name>
        <dbReference type="ChEBI" id="CHEBI:30616"/>
    </ligand>
</feature>
<dbReference type="GO" id="GO:0051082">
    <property type="term" value="F:unfolded protein binding"/>
    <property type="evidence" value="ECO:0007669"/>
    <property type="project" value="InterPro"/>
</dbReference>
<dbReference type="CDD" id="cd16927">
    <property type="entry name" value="HATPase_Hsp90-like"/>
    <property type="match status" value="1"/>
</dbReference>
<evidence type="ECO:0000256" key="17">
    <source>
        <dbReference type="ARBA" id="ARBA00080766"/>
    </source>
</evidence>
<evidence type="ECO:0000256" key="10">
    <source>
        <dbReference type="ARBA" id="ARBA00023128"/>
    </source>
</evidence>
<evidence type="ECO:0000256" key="3">
    <source>
        <dbReference type="ARBA" id="ARBA00008239"/>
    </source>
</evidence>
<dbReference type="HAMAP" id="MF_00505">
    <property type="entry name" value="HSP90"/>
    <property type="match status" value="1"/>
</dbReference>
<dbReference type="InterPro" id="IPR001404">
    <property type="entry name" value="Hsp90_fam"/>
</dbReference>
<keyword evidence="10" id="KW-0496">Mitochondrion</keyword>
<dbReference type="PANTHER" id="PTHR11528">
    <property type="entry name" value="HEAT SHOCK PROTEIN 90 FAMILY MEMBER"/>
    <property type="match status" value="1"/>
</dbReference>
<evidence type="ECO:0000256" key="8">
    <source>
        <dbReference type="ARBA" id="ARBA00022946"/>
    </source>
</evidence>
<dbReference type="InterPro" id="IPR020575">
    <property type="entry name" value="Hsp90_N"/>
</dbReference>
<dbReference type="FunFam" id="3.30.565.10:FF:000021">
    <property type="entry name" value="Heat shock protein 75 kDa, mitochondrial"/>
    <property type="match status" value="1"/>
</dbReference>
<feature type="binding site" evidence="18">
    <location>
        <position position="195"/>
    </location>
    <ligand>
        <name>ATP</name>
        <dbReference type="ChEBI" id="CHEBI:30616"/>
    </ligand>
</feature>
<dbReference type="InterPro" id="IPR036890">
    <property type="entry name" value="HATPase_C_sf"/>
</dbReference>
<dbReference type="SUPFAM" id="SSF110942">
    <property type="entry name" value="HSP90 C-terminal domain"/>
    <property type="match status" value="1"/>
</dbReference>
<dbReference type="Gene3D" id="3.40.50.11260">
    <property type="match status" value="1"/>
</dbReference>
<comment type="subcellular location">
    <subcellularLocation>
        <location evidence="1">Mitochondrion inner membrane</location>
    </subcellularLocation>
    <subcellularLocation>
        <location evidence="2">Mitochondrion matrix</location>
    </subcellularLocation>
</comment>
<proteinExistence type="inferred from homology"/>
<keyword evidence="12" id="KW-0143">Chaperone</keyword>
<keyword evidence="9" id="KW-0007">Acetylation</keyword>
<keyword evidence="20" id="KW-1185">Reference proteome</keyword>
<dbReference type="Proteomes" id="UP000678499">
    <property type="component" value="Unassembled WGS sequence"/>
</dbReference>
<keyword evidence="6" id="KW-0999">Mitochondrion inner membrane</keyword>
<evidence type="ECO:0000256" key="18">
    <source>
        <dbReference type="PIRSR" id="PIRSR002583-1"/>
    </source>
</evidence>
<keyword evidence="7 18" id="KW-0067">ATP-binding</keyword>
<dbReference type="FunFam" id="3.40.50.11260:FF:000004">
    <property type="entry name" value="Heat shock protein 75 mitochondrial"/>
    <property type="match status" value="1"/>
</dbReference>
<dbReference type="Gene3D" id="3.30.565.10">
    <property type="entry name" value="Histidine kinase-like ATPase, C-terminal domain"/>
    <property type="match status" value="1"/>
</dbReference>
<sequence>MNSLCRVGRSYSASIRTLPFLKRSSRCFQRREKTTCNSIKILEAKSAVLCTLCSRTKSVGYEWNPMRACIRPYSTTTAAEPESASETSAEYHCIIDDKETPSGPEDSHEFQAETKMLLDIVAKSLYSEKEVFIRELVSNANDAIEKFRYLSTTEASAFTDVDRPLEIHLAVNKDAKTLTFQDTGIGMTREELVANLGVIAHSGSKAFLAELKNSKGDPSGIIGQFGVGFYSAFMVADKVTVYTRSVKPDSKGYIWTSDGAGSYSIQEGEHVHSGTKVVLHLKPDCMEFCDEDRVKGILKKYSNFVGSPIFLSGKRVNTIQPLWLMDPKEVTPEMHEEFYRFVGYSYDRPRFTLHYRADAPINVRCILYFPEGKPGLFELSRDADIGVALYCRKVLIKHRAESLLPKWLRFVKGVVDSEDIPLNLSRELLQDSAQISKIRTVLSNRVIRFLQDRARKEKESYEEFLRNYGVFFKEGILTSQDQMEKEELSRLLHYESSQLPQGEKVTLAEYCSRMKPGQRDIYYLAAPSRQLAESSPYYEALKDRDVEVLFCYEPYDELVLVQLREFDKKYLTSVEKQMRQEKKTVDYDADSSGLSKSDADELVAWTKKILSGKAHTVQMTAFLDAHPCVLTVEEMASARHFVRTQFSQVPEEDRYRLLQPRFELNPRHSIIVKLNKLRTSDPELAELVVRQLFSNSMVAAGLVEDPRNALVHMNDLLAKALEKH</sequence>
<evidence type="ECO:0000256" key="4">
    <source>
        <dbReference type="ARBA" id="ARBA00022553"/>
    </source>
</evidence>
<evidence type="ECO:0000256" key="6">
    <source>
        <dbReference type="ARBA" id="ARBA00022792"/>
    </source>
</evidence>
<dbReference type="PRINTS" id="PR00775">
    <property type="entry name" value="HEATSHOCK90"/>
</dbReference>
<name>A0A7R9BFC9_9CRUS</name>